<proteinExistence type="predicted"/>
<protein>
    <submittedName>
        <fullName evidence="1">TolC family protein</fullName>
    </submittedName>
</protein>
<evidence type="ECO:0000313" key="1">
    <source>
        <dbReference type="EMBL" id="NMU84260.1"/>
    </source>
</evidence>
<organism evidence="1 2">
    <name type="scientific">Vibrio parahaemolyticus</name>
    <dbReference type="NCBI Taxonomy" id="670"/>
    <lineage>
        <taxon>Bacteria</taxon>
        <taxon>Pseudomonadati</taxon>
        <taxon>Pseudomonadota</taxon>
        <taxon>Gammaproteobacteria</taxon>
        <taxon>Vibrionales</taxon>
        <taxon>Vibrionaceae</taxon>
        <taxon>Vibrio</taxon>
    </lineage>
</organism>
<gene>
    <name evidence="1" type="ORF">HKB16_15335</name>
</gene>
<feature type="non-terminal residue" evidence="1">
    <location>
        <position position="81"/>
    </location>
</feature>
<evidence type="ECO:0000313" key="2">
    <source>
        <dbReference type="Proteomes" id="UP000518904"/>
    </source>
</evidence>
<accession>A0A7Y0SIW9</accession>
<comment type="caution">
    <text evidence="1">The sequence shown here is derived from an EMBL/GenBank/DDBJ whole genome shotgun (WGS) entry which is preliminary data.</text>
</comment>
<dbReference type="Proteomes" id="UP000518904">
    <property type="component" value="Unassembled WGS sequence"/>
</dbReference>
<dbReference type="AlphaFoldDB" id="A0A7Y0SIW9"/>
<sequence length="81" mass="9331">KSSETRERQMRRNVELGNTAASELYEVIAQKEGIANRLRTLEKDRRVILNGLEIQVQYPVTPSQDIYESVPLAEISESEQR</sequence>
<dbReference type="EMBL" id="JABCLB010001556">
    <property type="protein sequence ID" value="NMU84260.1"/>
    <property type="molecule type" value="Genomic_DNA"/>
</dbReference>
<feature type="non-terminal residue" evidence="1">
    <location>
        <position position="1"/>
    </location>
</feature>
<reference evidence="1 2" key="1">
    <citation type="submission" date="2020-04" db="EMBL/GenBank/DDBJ databases">
        <title>Whole-genome sequencing of Vibrio spp. from China reveals different genetic environments of blaCTX-M-14 among diverse lineages.</title>
        <authorList>
            <person name="Zheng Z."/>
            <person name="Ye L."/>
            <person name="Chen S."/>
        </authorList>
    </citation>
    <scope>NUCLEOTIDE SEQUENCE [LARGE SCALE GENOMIC DNA]</scope>
    <source>
        <strain evidence="1 2">Vb0551</strain>
    </source>
</reference>
<name>A0A7Y0SIW9_VIBPH</name>